<protein>
    <submittedName>
        <fullName evidence="12">CASS4 protein</fullName>
    </submittedName>
</protein>
<feature type="region of interest" description="Disordered" evidence="9">
    <location>
        <begin position="692"/>
        <end position="726"/>
    </location>
</feature>
<keyword evidence="8" id="KW-0965">Cell junction</keyword>
<reference evidence="12" key="1">
    <citation type="journal article" date="2021" name="Cell">
        <title>Tracing the genetic footprints of vertebrate landing in non-teleost ray-finned fishes.</title>
        <authorList>
            <person name="Bi X."/>
            <person name="Wang K."/>
            <person name="Yang L."/>
            <person name="Pan H."/>
            <person name="Jiang H."/>
            <person name="Wei Q."/>
            <person name="Fang M."/>
            <person name="Yu H."/>
            <person name="Zhu C."/>
            <person name="Cai Y."/>
            <person name="He Y."/>
            <person name="Gan X."/>
            <person name="Zeng H."/>
            <person name="Yu D."/>
            <person name="Zhu Y."/>
            <person name="Jiang H."/>
            <person name="Qiu Q."/>
            <person name="Yang H."/>
            <person name="Zhang Y.E."/>
            <person name="Wang W."/>
            <person name="Zhu M."/>
            <person name="He S."/>
            <person name="Zhang G."/>
        </authorList>
    </citation>
    <scope>NUCLEOTIDE SEQUENCE</scope>
    <source>
        <strain evidence="12">Allg_001</strain>
    </source>
</reference>
<comment type="similarity">
    <text evidence="3">Belongs to the CAS family.</text>
</comment>
<evidence type="ECO:0000256" key="6">
    <source>
        <dbReference type="ARBA" id="ARBA00022553"/>
    </source>
</evidence>
<dbReference type="GO" id="GO:0005737">
    <property type="term" value="C:cytoplasm"/>
    <property type="evidence" value="ECO:0007669"/>
    <property type="project" value="UniProtKB-SubCell"/>
</dbReference>
<evidence type="ECO:0000256" key="4">
    <source>
        <dbReference type="ARBA" id="ARBA00022443"/>
    </source>
</evidence>
<feature type="region of interest" description="Disordered" evidence="9">
    <location>
        <begin position="1"/>
        <end position="56"/>
    </location>
</feature>
<accession>A0A8J7NCT3</accession>
<dbReference type="FunFam" id="1.20.120.830:FF:000001">
    <property type="entry name" value="BCAR1 scaffold protein, Cas family member"/>
    <property type="match status" value="1"/>
</dbReference>
<dbReference type="Pfam" id="PF12026">
    <property type="entry name" value="CAS_C"/>
    <property type="match status" value="1"/>
</dbReference>
<feature type="region of interest" description="Disordered" evidence="9">
    <location>
        <begin position="387"/>
        <end position="409"/>
    </location>
</feature>
<keyword evidence="6" id="KW-0597">Phosphoprotein</keyword>
<keyword evidence="5" id="KW-0963">Cytoplasm</keyword>
<feature type="compositionally biased region" description="Polar residues" evidence="9">
    <location>
        <begin position="698"/>
        <end position="707"/>
    </location>
</feature>
<dbReference type="EMBL" id="JAAWVO010000100">
    <property type="protein sequence ID" value="MBN3311427.1"/>
    <property type="molecule type" value="Genomic_DNA"/>
</dbReference>
<evidence type="ECO:0000256" key="5">
    <source>
        <dbReference type="ARBA" id="ARBA00022490"/>
    </source>
</evidence>
<dbReference type="PANTHER" id="PTHR10654:SF19">
    <property type="entry name" value="CAS SCAFFOLDING PROTEIN FAMILY MEMBER 4"/>
    <property type="match status" value="1"/>
</dbReference>
<dbReference type="AlphaFoldDB" id="A0A8J7NCT3"/>
<keyword evidence="13" id="KW-1185">Reference proteome</keyword>
<feature type="region of interest" description="Disordered" evidence="9">
    <location>
        <begin position="423"/>
        <end position="477"/>
    </location>
</feature>
<evidence type="ECO:0000256" key="1">
    <source>
        <dbReference type="ARBA" id="ARBA00004246"/>
    </source>
</evidence>
<dbReference type="Gene3D" id="1.20.120.230">
    <property type="entry name" value="Alpha-catenin/vinculin-like"/>
    <property type="match status" value="1"/>
</dbReference>
<evidence type="ECO:0000256" key="2">
    <source>
        <dbReference type="ARBA" id="ARBA00004496"/>
    </source>
</evidence>
<gene>
    <name evidence="12" type="primary">Cass4</name>
    <name evidence="12" type="ORF">GTO95_0001008</name>
</gene>
<feature type="domain" description="Serine rich protein interaction" evidence="10">
    <location>
        <begin position="481"/>
        <end position="637"/>
    </location>
</feature>
<dbReference type="GO" id="GO:0007155">
    <property type="term" value="P:cell adhesion"/>
    <property type="evidence" value="ECO:0007669"/>
    <property type="project" value="UniProtKB-KW"/>
</dbReference>
<feature type="compositionally biased region" description="Basic and acidic residues" evidence="9">
    <location>
        <begin position="29"/>
        <end position="44"/>
    </location>
</feature>
<evidence type="ECO:0000259" key="11">
    <source>
        <dbReference type="Pfam" id="PF12026"/>
    </source>
</evidence>
<dbReference type="InterPro" id="IPR038319">
    <property type="entry name" value="Serine_rich_sf"/>
</dbReference>
<dbReference type="Pfam" id="PF08824">
    <property type="entry name" value="Serine_rich"/>
    <property type="match status" value="1"/>
</dbReference>
<evidence type="ECO:0000313" key="12">
    <source>
        <dbReference type="EMBL" id="MBN3311427.1"/>
    </source>
</evidence>
<evidence type="ECO:0000313" key="13">
    <source>
        <dbReference type="Proteomes" id="UP000736164"/>
    </source>
</evidence>
<dbReference type="InterPro" id="IPR021901">
    <property type="entry name" value="CAS_C"/>
</dbReference>
<proteinExistence type="inferred from homology"/>
<organism evidence="12 13">
    <name type="scientific">Atractosteus spatula</name>
    <name type="common">Alligator gar</name>
    <name type="synonym">Lepisosteus spatula</name>
    <dbReference type="NCBI Taxonomy" id="7917"/>
    <lineage>
        <taxon>Eukaryota</taxon>
        <taxon>Metazoa</taxon>
        <taxon>Chordata</taxon>
        <taxon>Craniata</taxon>
        <taxon>Vertebrata</taxon>
        <taxon>Euteleostomi</taxon>
        <taxon>Actinopterygii</taxon>
        <taxon>Neopterygii</taxon>
        <taxon>Holostei</taxon>
        <taxon>Semionotiformes</taxon>
        <taxon>Lepisosteidae</taxon>
        <taxon>Atractosteus</taxon>
    </lineage>
</organism>
<feature type="domain" description="CAS family C-terminal" evidence="11">
    <location>
        <begin position="663"/>
        <end position="843"/>
    </location>
</feature>
<feature type="compositionally biased region" description="Basic and acidic residues" evidence="9">
    <location>
        <begin position="1"/>
        <end position="11"/>
    </location>
</feature>
<dbReference type="InterPro" id="IPR014928">
    <property type="entry name" value="Serine_rich_dom"/>
</dbReference>
<dbReference type="GO" id="GO:0005886">
    <property type="term" value="C:plasma membrane"/>
    <property type="evidence" value="ECO:0007669"/>
    <property type="project" value="TreeGrafter"/>
</dbReference>
<comment type="subcellular location">
    <subcellularLocation>
        <location evidence="1">Cell junction</location>
        <location evidence="1">Focal adhesion</location>
    </subcellularLocation>
    <subcellularLocation>
        <location evidence="2">Cytoplasm</location>
    </subcellularLocation>
</comment>
<feature type="non-terminal residue" evidence="12">
    <location>
        <position position="1"/>
    </location>
</feature>
<evidence type="ECO:0000256" key="9">
    <source>
        <dbReference type="SAM" id="MobiDB-lite"/>
    </source>
</evidence>
<dbReference type="InterPro" id="IPR037362">
    <property type="entry name" value="CAS_fam"/>
</dbReference>
<keyword evidence="4" id="KW-0728">SH3 domain</keyword>
<feature type="compositionally biased region" description="Low complexity" evidence="9">
    <location>
        <begin position="441"/>
        <end position="472"/>
    </location>
</feature>
<dbReference type="PANTHER" id="PTHR10654">
    <property type="entry name" value="CAS SCAFFOLDING PROTEIN"/>
    <property type="match status" value="1"/>
</dbReference>
<dbReference type="Proteomes" id="UP000736164">
    <property type="component" value="Unassembled WGS sequence"/>
</dbReference>
<feature type="non-terminal residue" evidence="12">
    <location>
        <position position="845"/>
    </location>
</feature>
<keyword evidence="7" id="KW-0130">Cell adhesion</keyword>
<dbReference type="Gene3D" id="1.20.120.830">
    <property type="entry name" value="Serine-rich domain"/>
    <property type="match status" value="1"/>
</dbReference>
<dbReference type="GO" id="GO:0007169">
    <property type="term" value="P:cell surface receptor protein tyrosine kinase signaling pathway"/>
    <property type="evidence" value="ECO:0007669"/>
    <property type="project" value="TreeGrafter"/>
</dbReference>
<sequence length="845" mass="93263">MELSLEGRDSISFEYQTTEEVGPETSALLKDRSVARSSQEEPPRSSRRPCPPLARPVPALQLNAPWHCPGSHSTSAMFKPVKWESWLDSLLTKRIKAEVLPGGSEVGCLTACADGPPALDTPLSRSPQNIYQIPSAPRQASSPAYEIMDSIYKVPSTPQQAARRLSPSPSRKPSERPGDSPSKMPATRPMTRKTSLFTTRSELQQTYEILESAKDSAANVSNVYAVPPSVHQDPCYDIPTSLTAEAQKRLAGGYSTLPNPRKSEWIYDVPVTPEKQDLNQESCSTLPTKGPASGRQLFYDTLPARIGSPQNPSLTHSLYDIPKPSTDLRQPQGNGSPPDAQNKGPVYKIFHSRVKTEGIFHLVPPTIQEQAIPRYPSDALRGHVPTLRRGMPGPMNDLPHGFPGREEVSSGTHLLYDVPTSRDSLLQGGEEDREAPCVSGADSQRSSTVSTSSTSSTSSASSCDSAALSSSSPEPVREVTLTQEEASKRLVELQEAVCRAVSRLMVFVSSLWRSREHLSVHLEEVRSATEDIAGSLTDFMSFAADVRGNARRLTDANLQGRLHKQLAIVVDSGLILREAERILKQDGWRLDTLAQDPSQATPPDQLDRFVMVARTVPEDVKRLVSILNANGKLLFRPSQKEADTPMTINESDKKKKIFAGCKETSDSGGEDNDYVQLQRKEEFEQQKRLQLENKRSKLGSQNSSEQQVEPKKTAPRSPRKAEEKQKLPYSEHCKLYFGALQKAISVFIGSLVEGQPPEKFIAHSKLVIMVGQKLVNTLCREAHSRDTNQDLLCKSNHLCALLKQLAVATKKAAVHFPEKMALQEAQDFAKELAHRAQHFRTMLEL</sequence>
<evidence type="ECO:0000259" key="10">
    <source>
        <dbReference type="Pfam" id="PF08824"/>
    </source>
</evidence>
<feature type="region of interest" description="Disordered" evidence="9">
    <location>
        <begin position="305"/>
        <end position="344"/>
    </location>
</feature>
<evidence type="ECO:0000256" key="8">
    <source>
        <dbReference type="ARBA" id="ARBA00022949"/>
    </source>
</evidence>
<feature type="region of interest" description="Disordered" evidence="9">
    <location>
        <begin position="156"/>
        <end position="199"/>
    </location>
</feature>
<dbReference type="FunFam" id="1.20.120.230:FF:000029">
    <property type="entry name" value="Cas scaffold protein family member 4"/>
    <property type="match status" value="1"/>
</dbReference>
<evidence type="ECO:0000256" key="3">
    <source>
        <dbReference type="ARBA" id="ARBA00007848"/>
    </source>
</evidence>
<evidence type="ECO:0000256" key="7">
    <source>
        <dbReference type="ARBA" id="ARBA00022889"/>
    </source>
</evidence>
<dbReference type="GO" id="GO:0016477">
    <property type="term" value="P:cell migration"/>
    <property type="evidence" value="ECO:0007669"/>
    <property type="project" value="TreeGrafter"/>
</dbReference>
<name>A0A8J7NCT3_ATRSP</name>
<comment type="caution">
    <text evidence="12">The sequence shown here is derived from an EMBL/GenBank/DDBJ whole genome shotgun (WGS) entry which is preliminary data.</text>
</comment>
<dbReference type="GO" id="GO:0005925">
    <property type="term" value="C:focal adhesion"/>
    <property type="evidence" value="ECO:0007669"/>
    <property type="project" value="UniProtKB-SubCell"/>
</dbReference>